<reference evidence="16 17" key="2">
    <citation type="journal article" date="2016" name="Genome Announc.">
        <title>Genome Sequence of a Gram-Positive Diazotroph, Paenibacillus durus Type Strain ATCC 35681.</title>
        <authorList>
            <person name="Halim M.A."/>
            <person name="Rahman A.Y."/>
            <person name="Sim K.S."/>
            <person name="Yam H.C."/>
            <person name="Rahim A.A."/>
            <person name="Ghazali A.H."/>
            <person name="Najimudin N."/>
        </authorList>
    </citation>
    <scope>NUCLEOTIDE SEQUENCE [LARGE SCALE GENOMIC DNA]</scope>
    <source>
        <strain evidence="16 17">ATCC 35681</strain>
    </source>
</reference>
<dbReference type="PATRIC" id="fig|1333534.5.peg.150"/>
<comment type="cofactor">
    <cofactor evidence="13">
        <name>[2Fe-2S] cluster</name>
        <dbReference type="ChEBI" id="CHEBI:190135"/>
    </cofactor>
    <text evidence="13">Binds 1 [2Fe-2S] cluster. The cluster is coordinated with 3 cysteines and 1 arginine.</text>
</comment>
<dbReference type="GO" id="GO:0004076">
    <property type="term" value="F:biotin synthase activity"/>
    <property type="evidence" value="ECO:0007669"/>
    <property type="project" value="UniProtKB-UniRule"/>
</dbReference>
<feature type="binding site" evidence="13 14">
    <location>
        <position position="100"/>
    </location>
    <ligand>
        <name>[2Fe-2S] cluster</name>
        <dbReference type="ChEBI" id="CHEBI:190135"/>
    </ligand>
</feature>
<keyword evidence="8 13" id="KW-0479">Metal-binding</keyword>
<dbReference type="InterPro" id="IPR024177">
    <property type="entry name" value="Biotin_synthase"/>
</dbReference>
<evidence type="ECO:0000256" key="1">
    <source>
        <dbReference type="ARBA" id="ARBA00004942"/>
    </source>
</evidence>
<evidence type="ECO:0000256" key="11">
    <source>
        <dbReference type="ARBA" id="ARBA00023014"/>
    </source>
</evidence>
<evidence type="ECO:0000313" key="17">
    <source>
        <dbReference type="Proteomes" id="UP000034189"/>
    </source>
</evidence>
<dbReference type="InterPro" id="IPR006638">
    <property type="entry name" value="Elp3/MiaA/NifB-like_rSAM"/>
</dbReference>
<comment type="cofactor">
    <cofactor evidence="14">
        <name>[2Fe-2S] cluster</name>
        <dbReference type="ChEBI" id="CHEBI:190135"/>
    </cofactor>
    <text evidence="14">Binds 1 [2Fe-2S] cluster. The cluster is coordinated with 3 cysteines and 1 arginine.</text>
</comment>
<dbReference type="SFLD" id="SFLDS00029">
    <property type="entry name" value="Radical_SAM"/>
    <property type="match status" value="1"/>
</dbReference>
<keyword evidence="11 13" id="KW-0411">Iron-sulfur</keyword>
<keyword evidence="7 13" id="KW-0001">2Fe-2S</keyword>
<evidence type="ECO:0000256" key="13">
    <source>
        <dbReference type="HAMAP-Rule" id="MF_01694"/>
    </source>
</evidence>
<sequence length="319" mass="35694">MTFDFRNLSRQEALTILDLPDENLPELLDTVYAIRKKYKGNVVNIQLLTNARSGNCSQNCAYCAQSYHSTADIDRYNFISSDKLLQDGYVVQEKNLARHCIGLSGMRFSDHEINEFAKNIRELKKAAQTPICCSIGLLTLEQAQKLKEAGVDRINHNLNTSRDFYPNICTTHTYEERIANIKMLQSIGFEICCGGIIGLGEDKTDIVNMLFEIQAINPQAVPINFLIPIEGTSLASADTSHLTPEYCLKVLCLARLLTPKSDIRCAAGREVYLKGKEKWMFYAVDSIFASGYLTADGQGIEDTIRVITDAGFQYCIEAT</sequence>
<comment type="subunit">
    <text evidence="13">Homodimer.</text>
</comment>
<accession>A0A0F7F7I0</accession>
<evidence type="ECO:0000256" key="7">
    <source>
        <dbReference type="ARBA" id="ARBA00022714"/>
    </source>
</evidence>
<evidence type="ECO:0000256" key="10">
    <source>
        <dbReference type="ARBA" id="ARBA00023004"/>
    </source>
</evidence>
<dbReference type="NCBIfam" id="TIGR00433">
    <property type="entry name" value="bioB"/>
    <property type="match status" value="1"/>
</dbReference>
<dbReference type="RefSeq" id="WP_025694415.1">
    <property type="nucleotide sequence ID" value="NZ_ASQQ01000125.1"/>
</dbReference>
<feature type="binding site" evidence="13 14">
    <location>
        <position position="132"/>
    </location>
    <ligand>
        <name>[2Fe-2S] cluster</name>
        <dbReference type="ChEBI" id="CHEBI:190135"/>
    </ligand>
</feature>
<evidence type="ECO:0000256" key="6">
    <source>
        <dbReference type="ARBA" id="ARBA00022691"/>
    </source>
</evidence>
<evidence type="ECO:0000256" key="12">
    <source>
        <dbReference type="ARBA" id="ARBA00051157"/>
    </source>
</evidence>
<comment type="function">
    <text evidence="13">Catalyzes the conversion of dethiobiotin (DTB) to biotin by the insertion of a sulfur atom into dethiobiotin via a radical-based mechanism.</text>
</comment>
<keyword evidence="6 13" id="KW-0949">S-adenosyl-L-methionine</keyword>
<dbReference type="Gene3D" id="3.20.20.70">
    <property type="entry name" value="Aldolase class I"/>
    <property type="match status" value="1"/>
</dbReference>
<dbReference type="SFLD" id="SFLDG01060">
    <property type="entry name" value="BATS_domain_containing"/>
    <property type="match status" value="1"/>
</dbReference>
<dbReference type="InterPro" id="IPR002684">
    <property type="entry name" value="Biotin_synth/BioAB"/>
</dbReference>
<dbReference type="EC" id="2.8.1.6" evidence="3 13"/>
<feature type="domain" description="Radical SAM core" evidence="15">
    <location>
        <begin position="38"/>
        <end position="266"/>
    </location>
</feature>
<comment type="cofactor">
    <cofactor evidence="13 14">
        <name>[4Fe-4S] cluster</name>
        <dbReference type="ChEBI" id="CHEBI:49883"/>
    </cofactor>
    <text evidence="13 14">Binds 1 [4Fe-4S] cluster. The cluster is coordinated with 3 cysteines and an exchangeable S-adenosyl-L-methionine.</text>
</comment>
<dbReference type="GO" id="GO:0051537">
    <property type="term" value="F:2 iron, 2 sulfur cluster binding"/>
    <property type="evidence" value="ECO:0007669"/>
    <property type="project" value="UniProtKB-KW"/>
</dbReference>
<dbReference type="Pfam" id="PF04055">
    <property type="entry name" value="Radical_SAM"/>
    <property type="match status" value="1"/>
</dbReference>
<dbReference type="EMBL" id="CP011114">
    <property type="protein sequence ID" value="AKG33304.1"/>
    <property type="molecule type" value="Genomic_DNA"/>
</dbReference>
<dbReference type="PANTHER" id="PTHR22976:SF2">
    <property type="entry name" value="BIOTIN SYNTHASE, MITOCHONDRIAL"/>
    <property type="match status" value="1"/>
</dbReference>
<dbReference type="Pfam" id="PF06968">
    <property type="entry name" value="BATS"/>
    <property type="match status" value="1"/>
</dbReference>
<dbReference type="InterPro" id="IPR013785">
    <property type="entry name" value="Aldolase_TIM"/>
</dbReference>
<protein>
    <recommendedName>
        <fullName evidence="3 13">Biotin synthase</fullName>
        <ecNumber evidence="3 13">2.8.1.6</ecNumber>
    </recommendedName>
</protein>
<dbReference type="CDD" id="cd01335">
    <property type="entry name" value="Radical_SAM"/>
    <property type="match status" value="1"/>
</dbReference>
<comment type="similarity">
    <text evidence="2 13">Belongs to the radical SAM superfamily. Biotin synthase family.</text>
</comment>
<dbReference type="PROSITE" id="PS51918">
    <property type="entry name" value="RADICAL_SAM"/>
    <property type="match status" value="1"/>
</dbReference>
<evidence type="ECO:0000256" key="14">
    <source>
        <dbReference type="PIRSR" id="PIRSR001619-1"/>
    </source>
</evidence>
<dbReference type="SFLD" id="SFLDG01278">
    <property type="entry name" value="biotin_synthase_like"/>
    <property type="match status" value="1"/>
</dbReference>
<dbReference type="HOGENOM" id="CLU_033172_2_1_9"/>
<feature type="binding site" evidence="13 14">
    <location>
        <position position="60"/>
    </location>
    <ligand>
        <name>[4Fe-4S] cluster</name>
        <dbReference type="ChEBI" id="CHEBI:49883"/>
        <note>4Fe-4S-S-AdoMet</note>
    </ligand>
</feature>
<dbReference type="OrthoDB" id="9786826at2"/>
<gene>
    <name evidence="13" type="primary">bioB</name>
    <name evidence="16" type="ORF">VK70_00660</name>
</gene>
<dbReference type="PIRSF" id="PIRSF001619">
    <property type="entry name" value="Biotin_synth"/>
    <property type="match status" value="1"/>
</dbReference>
<dbReference type="AlphaFoldDB" id="A0A0F7F7I0"/>
<keyword evidence="4 13" id="KW-0004">4Fe-4S</keyword>
<comment type="pathway">
    <text evidence="1 13">Cofactor biosynthesis; biotin biosynthesis; biotin from 7,8-diaminononanoate: step 2/2.</text>
</comment>
<keyword evidence="10 13" id="KW-0408">Iron</keyword>
<dbReference type="SMART" id="SM00729">
    <property type="entry name" value="Elp3"/>
    <property type="match status" value="1"/>
</dbReference>
<dbReference type="UniPathway" id="UPA00078">
    <property type="reaction ID" value="UER00162"/>
</dbReference>
<dbReference type="Proteomes" id="UP000034189">
    <property type="component" value="Chromosome"/>
</dbReference>
<keyword evidence="5 13" id="KW-0808">Transferase</keyword>
<evidence type="ECO:0000313" key="16">
    <source>
        <dbReference type="EMBL" id="AKG33304.1"/>
    </source>
</evidence>
<comment type="catalytic activity">
    <reaction evidence="12 13">
        <text>(4R,5S)-dethiobiotin + (sulfur carrier)-SH + 2 reduced [2Fe-2S]-[ferredoxin] + 2 S-adenosyl-L-methionine = (sulfur carrier)-H + biotin + 2 5'-deoxyadenosine + 2 L-methionine + 2 oxidized [2Fe-2S]-[ferredoxin]</text>
        <dbReference type="Rhea" id="RHEA:22060"/>
        <dbReference type="Rhea" id="RHEA-COMP:10000"/>
        <dbReference type="Rhea" id="RHEA-COMP:10001"/>
        <dbReference type="Rhea" id="RHEA-COMP:14737"/>
        <dbReference type="Rhea" id="RHEA-COMP:14739"/>
        <dbReference type="ChEBI" id="CHEBI:17319"/>
        <dbReference type="ChEBI" id="CHEBI:29917"/>
        <dbReference type="ChEBI" id="CHEBI:33737"/>
        <dbReference type="ChEBI" id="CHEBI:33738"/>
        <dbReference type="ChEBI" id="CHEBI:57586"/>
        <dbReference type="ChEBI" id="CHEBI:57844"/>
        <dbReference type="ChEBI" id="CHEBI:59789"/>
        <dbReference type="ChEBI" id="CHEBI:64428"/>
        <dbReference type="ChEBI" id="CHEBI:149473"/>
        <dbReference type="EC" id="2.8.1.6"/>
    </reaction>
</comment>
<evidence type="ECO:0000256" key="9">
    <source>
        <dbReference type="ARBA" id="ARBA00022756"/>
    </source>
</evidence>
<dbReference type="SMART" id="SM00876">
    <property type="entry name" value="BATS"/>
    <property type="match status" value="1"/>
</dbReference>
<evidence type="ECO:0000256" key="5">
    <source>
        <dbReference type="ARBA" id="ARBA00022679"/>
    </source>
</evidence>
<dbReference type="HAMAP" id="MF_01694">
    <property type="entry name" value="BioB"/>
    <property type="match status" value="1"/>
</dbReference>
<feature type="binding site" evidence="13 14">
    <location>
        <position position="264"/>
    </location>
    <ligand>
        <name>[2Fe-2S] cluster</name>
        <dbReference type="ChEBI" id="CHEBI:190135"/>
    </ligand>
</feature>
<dbReference type="InterPro" id="IPR007197">
    <property type="entry name" value="rSAM"/>
</dbReference>
<evidence type="ECO:0000259" key="15">
    <source>
        <dbReference type="PROSITE" id="PS51918"/>
    </source>
</evidence>
<evidence type="ECO:0000256" key="3">
    <source>
        <dbReference type="ARBA" id="ARBA00012236"/>
    </source>
</evidence>
<dbReference type="InterPro" id="IPR010722">
    <property type="entry name" value="BATS_dom"/>
</dbReference>
<dbReference type="InterPro" id="IPR058240">
    <property type="entry name" value="rSAM_sf"/>
</dbReference>
<dbReference type="GO" id="GO:0009102">
    <property type="term" value="P:biotin biosynthetic process"/>
    <property type="evidence" value="ECO:0007669"/>
    <property type="project" value="UniProtKB-UniRule"/>
</dbReference>
<keyword evidence="9 13" id="KW-0093">Biotin biosynthesis</keyword>
<name>A0A0F7F7I0_PAEDU</name>
<proteinExistence type="inferred from homology"/>
<dbReference type="SUPFAM" id="SSF102114">
    <property type="entry name" value="Radical SAM enzymes"/>
    <property type="match status" value="1"/>
</dbReference>
<organism evidence="16 17">
    <name type="scientific">Paenibacillus durus ATCC 35681</name>
    <dbReference type="NCBI Taxonomy" id="1333534"/>
    <lineage>
        <taxon>Bacteria</taxon>
        <taxon>Bacillati</taxon>
        <taxon>Bacillota</taxon>
        <taxon>Bacilli</taxon>
        <taxon>Bacillales</taxon>
        <taxon>Paenibacillaceae</taxon>
        <taxon>Paenibacillus</taxon>
    </lineage>
</organism>
<reference evidence="16 17" key="1">
    <citation type="submission" date="2015-03" db="EMBL/GenBank/DDBJ databases">
        <authorList>
            <person name="Abdul Halim M."/>
        </authorList>
    </citation>
    <scope>NUCLEOTIDE SEQUENCE [LARGE SCALE GENOMIC DNA]</scope>
    <source>
        <strain evidence="16 17">ATCC 35681</strain>
    </source>
</reference>
<evidence type="ECO:0000256" key="4">
    <source>
        <dbReference type="ARBA" id="ARBA00022485"/>
    </source>
</evidence>
<dbReference type="PANTHER" id="PTHR22976">
    <property type="entry name" value="BIOTIN SYNTHASE"/>
    <property type="match status" value="1"/>
</dbReference>
<feature type="binding site" evidence="13 14">
    <location>
        <position position="63"/>
    </location>
    <ligand>
        <name>[4Fe-4S] cluster</name>
        <dbReference type="ChEBI" id="CHEBI:49883"/>
        <note>4Fe-4S-S-AdoMet</note>
    </ligand>
</feature>
<evidence type="ECO:0000256" key="8">
    <source>
        <dbReference type="ARBA" id="ARBA00022723"/>
    </source>
</evidence>
<feature type="binding site" evidence="13 14">
    <location>
        <position position="192"/>
    </location>
    <ligand>
        <name>[2Fe-2S] cluster</name>
        <dbReference type="ChEBI" id="CHEBI:190135"/>
    </ligand>
</feature>
<dbReference type="GO" id="GO:0051539">
    <property type="term" value="F:4 iron, 4 sulfur cluster binding"/>
    <property type="evidence" value="ECO:0007669"/>
    <property type="project" value="UniProtKB-KW"/>
</dbReference>
<dbReference type="GO" id="GO:0005506">
    <property type="term" value="F:iron ion binding"/>
    <property type="evidence" value="ECO:0007669"/>
    <property type="project" value="UniProtKB-UniRule"/>
</dbReference>
<evidence type="ECO:0000256" key="2">
    <source>
        <dbReference type="ARBA" id="ARBA00010765"/>
    </source>
</evidence>
<feature type="binding site" evidence="13 14">
    <location>
        <position position="56"/>
    </location>
    <ligand>
        <name>[4Fe-4S] cluster</name>
        <dbReference type="ChEBI" id="CHEBI:49883"/>
        <note>4Fe-4S-S-AdoMet</note>
    </ligand>
</feature>